<keyword evidence="3" id="KW-0540">Nuclease</keyword>
<evidence type="ECO:0000256" key="6">
    <source>
        <dbReference type="ARBA" id="ARBA00022918"/>
    </source>
</evidence>
<evidence type="ECO:0000313" key="9">
    <source>
        <dbReference type="Proteomes" id="UP000230750"/>
    </source>
</evidence>
<evidence type="ECO:0000259" key="7">
    <source>
        <dbReference type="Pfam" id="PF17917"/>
    </source>
</evidence>
<protein>
    <submittedName>
        <fullName evidence="8">Gag-pol polyprotein</fullName>
    </submittedName>
</protein>
<dbReference type="GO" id="GO:0003964">
    <property type="term" value="F:RNA-directed DNA polymerase activity"/>
    <property type="evidence" value="ECO:0007669"/>
    <property type="project" value="UniProtKB-KW"/>
</dbReference>
<keyword evidence="1" id="KW-0808">Transferase</keyword>
<dbReference type="GO" id="GO:0004519">
    <property type="term" value="F:endonuclease activity"/>
    <property type="evidence" value="ECO:0007669"/>
    <property type="project" value="UniProtKB-KW"/>
</dbReference>
<reference evidence="8 9" key="1">
    <citation type="journal article" date="2017" name="PLoS Biol.">
        <title>The sea cucumber genome provides insights into morphological evolution and visceral regeneration.</title>
        <authorList>
            <person name="Zhang X."/>
            <person name="Sun L."/>
            <person name="Yuan J."/>
            <person name="Sun Y."/>
            <person name="Gao Y."/>
            <person name="Zhang L."/>
            <person name="Li S."/>
            <person name="Dai H."/>
            <person name="Hamel J.F."/>
            <person name="Liu C."/>
            <person name="Yu Y."/>
            <person name="Liu S."/>
            <person name="Lin W."/>
            <person name="Guo K."/>
            <person name="Jin S."/>
            <person name="Xu P."/>
            <person name="Storey K.B."/>
            <person name="Huan P."/>
            <person name="Zhang T."/>
            <person name="Zhou Y."/>
            <person name="Zhang J."/>
            <person name="Lin C."/>
            <person name="Li X."/>
            <person name="Xing L."/>
            <person name="Huo D."/>
            <person name="Sun M."/>
            <person name="Wang L."/>
            <person name="Mercier A."/>
            <person name="Li F."/>
            <person name="Yang H."/>
            <person name="Xiang J."/>
        </authorList>
    </citation>
    <scope>NUCLEOTIDE SEQUENCE [LARGE SCALE GENOMIC DNA]</scope>
    <source>
        <strain evidence="8">Shaxun</strain>
        <tissue evidence="8">Muscle</tissue>
    </source>
</reference>
<evidence type="ECO:0000256" key="1">
    <source>
        <dbReference type="ARBA" id="ARBA00022679"/>
    </source>
</evidence>
<dbReference type="OrthoDB" id="41323at2759"/>
<evidence type="ECO:0000256" key="5">
    <source>
        <dbReference type="ARBA" id="ARBA00022801"/>
    </source>
</evidence>
<dbReference type="CDD" id="cd09274">
    <property type="entry name" value="RNase_HI_RT_Ty3"/>
    <property type="match status" value="1"/>
</dbReference>
<sequence length="218" mass="24456">MTDASDVAVGGVLNQCVNGQWKPLSFFSKKLKPAETRYSTFGRELLAIYLVIKHFRHWLEGRRFFILTDHKPLVFSSSTSPDRYSPREIRHLDFISQFTSDIRHIKGSENQAADALSRITIGALHSGDCIELQEIAKAQVNDEELRTLRTSTNSLDIKDLPLHASSSTIACDVSTGTQRPFVPSNCRRAVFDSLHNLSHPGVKATQKLITARFVLALY</sequence>
<name>A0A2G8JZS0_STIJA</name>
<dbReference type="InterPro" id="IPR043502">
    <property type="entry name" value="DNA/RNA_pol_sf"/>
</dbReference>
<accession>A0A2G8JZS0</accession>
<dbReference type="EMBL" id="MRZV01001036">
    <property type="protein sequence ID" value="PIK41257.1"/>
    <property type="molecule type" value="Genomic_DNA"/>
</dbReference>
<dbReference type="PANTHER" id="PTHR37984:SF5">
    <property type="entry name" value="PROTEIN NYNRIN-LIKE"/>
    <property type="match status" value="1"/>
</dbReference>
<dbReference type="PANTHER" id="PTHR37984">
    <property type="entry name" value="PROTEIN CBG26694"/>
    <property type="match status" value="1"/>
</dbReference>
<keyword evidence="6" id="KW-0695">RNA-directed DNA polymerase</keyword>
<comment type="caution">
    <text evidence="8">The sequence shown here is derived from an EMBL/GenBank/DDBJ whole genome shotgun (WGS) entry which is preliminary data.</text>
</comment>
<dbReference type="Gene3D" id="3.10.20.370">
    <property type="match status" value="1"/>
</dbReference>
<dbReference type="SUPFAM" id="SSF56672">
    <property type="entry name" value="DNA/RNA polymerases"/>
    <property type="match status" value="1"/>
</dbReference>
<feature type="domain" description="Reverse transcriptase RNase H-like" evidence="7">
    <location>
        <begin position="2"/>
        <end position="98"/>
    </location>
</feature>
<dbReference type="GO" id="GO:0016787">
    <property type="term" value="F:hydrolase activity"/>
    <property type="evidence" value="ECO:0007669"/>
    <property type="project" value="UniProtKB-KW"/>
</dbReference>
<gene>
    <name evidence="8" type="ORF">BSL78_21896</name>
</gene>
<dbReference type="InterPro" id="IPR041373">
    <property type="entry name" value="RT_RNaseH"/>
</dbReference>
<evidence type="ECO:0000256" key="4">
    <source>
        <dbReference type="ARBA" id="ARBA00022759"/>
    </source>
</evidence>
<evidence type="ECO:0000256" key="2">
    <source>
        <dbReference type="ARBA" id="ARBA00022695"/>
    </source>
</evidence>
<dbReference type="Proteomes" id="UP000230750">
    <property type="component" value="Unassembled WGS sequence"/>
</dbReference>
<keyword evidence="4" id="KW-0255">Endonuclease</keyword>
<evidence type="ECO:0000256" key="3">
    <source>
        <dbReference type="ARBA" id="ARBA00022722"/>
    </source>
</evidence>
<dbReference type="AlphaFoldDB" id="A0A2G8JZS0"/>
<dbReference type="InterPro" id="IPR050951">
    <property type="entry name" value="Retrovirus_Pol_polyprotein"/>
</dbReference>
<proteinExistence type="predicted"/>
<dbReference type="FunFam" id="3.10.20.370:FF:000001">
    <property type="entry name" value="Retrovirus-related Pol polyprotein from transposon 17.6-like protein"/>
    <property type="match status" value="1"/>
</dbReference>
<dbReference type="Pfam" id="PF17917">
    <property type="entry name" value="RT_RNaseH"/>
    <property type="match status" value="1"/>
</dbReference>
<keyword evidence="2" id="KW-0548">Nucleotidyltransferase</keyword>
<keyword evidence="5" id="KW-0378">Hydrolase</keyword>
<organism evidence="8 9">
    <name type="scientific">Stichopus japonicus</name>
    <name type="common">Sea cucumber</name>
    <dbReference type="NCBI Taxonomy" id="307972"/>
    <lineage>
        <taxon>Eukaryota</taxon>
        <taxon>Metazoa</taxon>
        <taxon>Echinodermata</taxon>
        <taxon>Eleutherozoa</taxon>
        <taxon>Echinozoa</taxon>
        <taxon>Holothuroidea</taxon>
        <taxon>Aspidochirotacea</taxon>
        <taxon>Aspidochirotida</taxon>
        <taxon>Stichopodidae</taxon>
        <taxon>Apostichopus</taxon>
    </lineage>
</organism>
<evidence type="ECO:0000313" key="8">
    <source>
        <dbReference type="EMBL" id="PIK41257.1"/>
    </source>
</evidence>
<keyword evidence="9" id="KW-1185">Reference proteome</keyword>